<proteinExistence type="predicted"/>
<protein>
    <submittedName>
        <fullName evidence="1">Uncharacterized protein</fullName>
    </submittedName>
</protein>
<name>A0A7W8L266_9BURK</name>
<dbReference type="AlphaFoldDB" id="A0A7W8L266"/>
<organism evidence="1 2">
    <name type="scientific">Paraburkholderia youngii</name>
    <dbReference type="NCBI Taxonomy" id="2782701"/>
    <lineage>
        <taxon>Bacteria</taxon>
        <taxon>Pseudomonadati</taxon>
        <taxon>Pseudomonadota</taxon>
        <taxon>Betaproteobacteria</taxon>
        <taxon>Burkholderiales</taxon>
        <taxon>Burkholderiaceae</taxon>
        <taxon>Paraburkholderia</taxon>
    </lineage>
</organism>
<sequence length="66" mass="7823">MDAPELGRFHLVTKHRLDVQHRMHMLLEQHKEGLRSIDMPSVLVHYIGRHIESAGRRGKHILPERR</sequence>
<dbReference type="Proteomes" id="UP000592820">
    <property type="component" value="Unassembled WGS sequence"/>
</dbReference>
<evidence type="ECO:0000313" key="2">
    <source>
        <dbReference type="Proteomes" id="UP000592820"/>
    </source>
</evidence>
<comment type="caution">
    <text evidence="1">The sequence shown here is derived from an EMBL/GenBank/DDBJ whole genome shotgun (WGS) entry which is preliminary data.</text>
</comment>
<accession>A0A7W8L266</accession>
<dbReference type="EMBL" id="JACHDE010000002">
    <property type="protein sequence ID" value="MBB5399082.1"/>
    <property type="molecule type" value="Genomic_DNA"/>
</dbReference>
<gene>
    <name evidence="1" type="ORF">HDG41_001121</name>
</gene>
<reference evidence="1 2" key="1">
    <citation type="submission" date="2020-08" db="EMBL/GenBank/DDBJ databases">
        <title>Genomic Encyclopedia of Type Strains, Phase IV (KMG-V): Genome sequencing to study the core and pangenomes of soil and plant-associated prokaryotes.</title>
        <authorList>
            <person name="Whitman W."/>
        </authorList>
    </citation>
    <scope>NUCLEOTIDE SEQUENCE [LARGE SCALE GENOMIC DNA]</scope>
    <source>
        <strain evidence="1 2">JPY162</strain>
    </source>
</reference>
<evidence type="ECO:0000313" key="1">
    <source>
        <dbReference type="EMBL" id="MBB5399082.1"/>
    </source>
</evidence>